<proteinExistence type="inferred from homology"/>
<dbReference type="EMBL" id="LYUB02000006">
    <property type="protein sequence ID" value="OVF09219.1"/>
    <property type="molecule type" value="Genomic_DNA"/>
</dbReference>
<dbReference type="PANTHER" id="PTHR11804:SF79">
    <property type="entry name" value="MITOCHONDRIAL INTERMEDIATE PEPTIDASE"/>
    <property type="match status" value="1"/>
</dbReference>
<evidence type="ECO:0000256" key="8">
    <source>
        <dbReference type="ARBA" id="ARBA00022801"/>
    </source>
</evidence>
<accession>A0AA91Q0M4</accession>
<dbReference type="Gene3D" id="1.10.1370.10">
    <property type="entry name" value="Neurolysin, domain 3"/>
    <property type="match status" value="1"/>
</dbReference>
<evidence type="ECO:0000256" key="7">
    <source>
        <dbReference type="ARBA" id="ARBA00022723"/>
    </source>
</evidence>
<evidence type="ECO:0000256" key="1">
    <source>
        <dbReference type="ARBA" id="ARBA00000436"/>
    </source>
</evidence>
<dbReference type="GO" id="GO:0006627">
    <property type="term" value="P:protein processing involved in protein targeting to mitochondrion"/>
    <property type="evidence" value="ECO:0007669"/>
    <property type="project" value="TreeGrafter"/>
</dbReference>
<keyword evidence="7 13" id="KW-0479">Metal-binding</keyword>
<dbReference type="EC" id="3.4.24.59" evidence="4"/>
<dbReference type="InterPro" id="IPR024077">
    <property type="entry name" value="Neurolysin/TOP_dom2"/>
</dbReference>
<dbReference type="Gene3D" id="3.40.390.10">
    <property type="entry name" value="Collagenase (Catalytic Domain)"/>
    <property type="match status" value="1"/>
</dbReference>
<dbReference type="GO" id="GO:0005759">
    <property type="term" value="C:mitochondrial matrix"/>
    <property type="evidence" value="ECO:0007669"/>
    <property type="project" value="UniProtKB-SubCell"/>
</dbReference>
<comment type="catalytic activity">
    <reaction evidence="1">
        <text>Release of an N-terminal octapeptide as second stage of processing of some proteins imported into the mitochondrion.</text>
        <dbReference type="EC" id="3.4.24.59"/>
    </reaction>
</comment>
<dbReference type="InterPro" id="IPR045090">
    <property type="entry name" value="Pept_M3A_M3B"/>
</dbReference>
<keyword evidence="8 13" id="KW-0378">Hydrolase</keyword>
<evidence type="ECO:0000256" key="5">
    <source>
        <dbReference type="ARBA" id="ARBA00018046"/>
    </source>
</evidence>
<evidence type="ECO:0000256" key="4">
    <source>
        <dbReference type="ARBA" id="ARBA00012441"/>
    </source>
</evidence>
<dbReference type="Pfam" id="PF01432">
    <property type="entry name" value="Peptidase_M3"/>
    <property type="match status" value="1"/>
</dbReference>
<evidence type="ECO:0000256" key="10">
    <source>
        <dbReference type="ARBA" id="ARBA00022946"/>
    </source>
</evidence>
<evidence type="ECO:0000256" key="3">
    <source>
        <dbReference type="ARBA" id="ARBA00006040"/>
    </source>
</evidence>
<evidence type="ECO:0000256" key="6">
    <source>
        <dbReference type="ARBA" id="ARBA00022670"/>
    </source>
</evidence>
<evidence type="ECO:0000259" key="14">
    <source>
        <dbReference type="Pfam" id="PF01432"/>
    </source>
</evidence>
<evidence type="ECO:0000256" key="2">
    <source>
        <dbReference type="ARBA" id="ARBA00004305"/>
    </source>
</evidence>
<keyword evidence="6 13" id="KW-0645">Protease</keyword>
<dbReference type="KEGG" id="clus:A9F13_06g03850"/>
<feature type="domain" description="Peptidase M3A/M3B catalytic" evidence="14">
    <location>
        <begin position="275"/>
        <end position="765"/>
    </location>
</feature>
<organism evidence="15 16">
    <name type="scientific">Clavispora lusitaniae</name>
    <name type="common">Candida lusitaniae</name>
    <dbReference type="NCBI Taxonomy" id="36911"/>
    <lineage>
        <taxon>Eukaryota</taxon>
        <taxon>Fungi</taxon>
        <taxon>Dikarya</taxon>
        <taxon>Ascomycota</taxon>
        <taxon>Saccharomycotina</taxon>
        <taxon>Pichiomycetes</taxon>
        <taxon>Metschnikowiaceae</taxon>
        <taxon>Clavispora</taxon>
    </lineage>
</organism>
<dbReference type="InterPro" id="IPR001567">
    <property type="entry name" value="Pept_M3A_M3B_dom"/>
</dbReference>
<dbReference type="Proteomes" id="UP000195602">
    <property type="component" value="Unassembled WGS sequence"/>
</dbReference>
<evidence type="ECO:0000256" key="12">
    <source>
        <dbReference type="ARBA" id="ARBA00023128"/>
    </source>
</evidence>
<comment type="caution">
    <text evidence="15">The sequence shown here is derived from an EMBL/GenBank/DDBJ whole genome shotgun (WGS) entry which is preliminary data.</text>
</comment>
<evidence type="ECO:0000256" key="11">
    <source>
        <dbReference type="ARBA" id="ARBA00023049"/>
    </source>
</evidence>
<evidence type="ECO:0000256" key="13">
    <source>
        <dbReference type="RuleBase" id="RU003435"/>
    </source>
</evidence>
<keyword evidence="10" id="KW-0809">Transit peptide</keyword>
<dbReference type="PANTHER" id="PTHR11804">
    <property type="entry name" value="PROTEASE M3 THIMET OLIGOPEPTIDASE-RELATED"/>
    <property type="match status" value="1"/>
</dbReference>
<name>A0AA91Q0M4_CLALS</name>
<protein>
    <recommendedName>
        <fullName evidence="5">Mitochondrial intermediate peptidase</fullName>
        <ecNumber evidence="4">3.4.24.59</ecNumber>
    </recommendedName>
</protein>
<dbReference type="GO" id="GO:0046872">
    <property type="term" value="F:metal ion binding"/>
    <property type="evidence" value="ECO:0007669"/>
    <property type="project" value="UniProtKB-UniRule"/>
</dbReference>
<dbReference type="SUPFAM" id="SSF55486">
    <property type="entry name" value="Metalloproteases ('zincins'), catalytic domain"/>
    <property type="match status" value="1"/>
</dbReference>
<gene>
    <name evidence="15" type="ORF">A9F13_06g03850</name>
</gene>
<dbReference type="GO" id="GO:0006518">
    <property type="term" value="P:peptide metabolic process"/>
    <property type="evidence" value="ECO:0007669"/>
    <property type="project" value="TreeGrafter"/>
</dbReference>
<dbReference type="AlphaFoldDB" id="A0AA91Q0M4"/>
<evidence type="ECO:0000256" key="9">
    <source>
        <dbReference type="ARBA" id="ARBA00022833"/>
    </source>
</evidence>
<keyword evidence="12" id="KW-0496">Mitochondrion</keyword>
<sequence>MAMLIRTSVPKLRPSLLSKCFYVTSCAEPLKKLFDSQKYFTNFNSAGRSYLSSPNVGLFKNSRLKNPSGLIQFSEESLSKAKGLVDSMLIDAKNTDIGKLTYIRKLDQLSDILCRVIDVAEFIRVAHPSQKWVDAAQETHEMMFEYMNQLNTNVDLYKMLADILDSDLVNDLGTEEIEVGKYLRQDFERSGIAMDPQTRDNFVAITQEISLLGSAFNNDIHTLDSYWCSVPRHELESVSSLSLKKRIMDMQSRAPKTTETEVSIPLVGTIPYEILSHCPSEYLRKKVWIALHNSPKSQIKTLNNFIKYRALLANMMGYKSFSHYQLEHKMAKTPQNVITFLKNLERSLLSKENGVIKELKGLYAAKDDFNPNAGVDQVLDEVKPWDRDYLLTRKSAMNPQEEIEENISEYLSVGTVMNGLDKLVRSIYNVSIVPERTSKGETWDQNQVRKLGFVDLSTNEHIGYLYVDFWSNKVLPSHFTIVCSRELNVDLGTESQVEMKNLVHLNKSEDYQLPVISLVCNFQMPKTSTIKNFAGCDRDVPTLLSLEQVDTIFHEMGHAIHSMLGRTKLHNLSGTRCSTDFVELPSVLMEQFSNDPRVLCKIAKHHQTGKPLSEKLLKQYQVRRDMLKECETYIQSKMALLDQVLHDENIIDFSDEEAFEKFDSTKIYHDLEKQLRVFSDEYSTWHGKFPHLFSYGAVYYSYLLDRAIADKIWYGLFKSDPWSREAGEKFKESVLKWGGTKDPWNCLADALGDEKLRNGDAEAMQIIGNL</sequence>
<keyword evidence="9 13" id="KW-0862">Zinc</keyword>
<dbReference type="InterPro" id="IPR024079">
    <property type="entry name" value="MetalloPept_cat_dom_sf"/>
</dbReference>
<reference evidence="15 16" key="1">
    <citation type="submission" date="2017-04" db="EMBL/GenBank/DDBJ databases">
        <title>Draft genome of the yeast Clavispora lusitaniae type strain CBS 6936.</title>
        <authorList>
            <person name="Durrens P."/>
            <person name="Klopp C."/>
            <person name="Biteau N."/>
            <person name="Fitton-Ouhabi V."/>
            <person name="Dementhon K."/>
            <person name="Accoceberry I."/>
            <person name="Sherman D.J."/>
            <person name="Noel T."/>
        </authorList>
    </citation>
    <scope>NUCLEOTIDE SEQUENCE [LARGE SCALE GENOMIC DNA]</scope>
    <source>
        <strain evidence="15 16">CBS 6936</strain>
    </source>
</reference>
<keyword evidence="11 13" id="KW-0482">Metalloprotease</keyword>
<evidence type="ECO:0000313" key="15">
    <source>
        <dbReference type="EMBL" id="OVF09219.1"/>
    </source>
</evidence>
<dbReference type="CDD" id="cd06457">
    <property type="entry name" value="M3A_MIP"/>
    <property type="match status" value="1"/>
</dbReference>
<dbReference type="InterPro" id="IPR033851">
    <property type="entry name" value="M3A_MIP"/>
</dbReference>
<evidence type="ECO:0000313" key="16">
    <source>
        <dbReference type="Proteomes" id="UP000195602"/>
    </source>
</evidence>
<dbReference type="GO" id="GO:0004222">
    <property type="term" value="F:metalloendopeptidase activity"/>
    <property type="evidence" value="ECO:0007669"/>
    <property type="project" value="UniProtKB-EC"/>
</dbReference>
<comment type="cofactor">
    <cofactor evidence="13">
        <name>Zn(2+)</name>
        <dbReference type="ChEBI" id="CHEBI:29105"/>
    </cofactor>
    <text evidence="13">Binds 1 zinc ion.</text>
</comment>
<comment type="similarity">
    <text evidence="3 13">Belongs to the peptidase M3 family.</text>
</comment>
<comment type="subcellular location">
    <subcellularLocation>
        <location evidence="2">Mitochondrion matrix</location>
    </subcellularLocation>
</comment>